<keyword evidence="3" id="KW-1185">Reference proteome</keyword>
<evidence type="ECO:0000313" key="3">
    <source>
        <dbReference type="Proteomes" id="UP000256769"/>
    </source>
</evidence>
<feature type="transmembrane region" description="Helical" evidence="1">
    <location>
        <begin position="86"/>
        <end position="110"/>
    </location>
</feature>
<name>A0A3D9CK38_9FLAO</name>
<keyword evidence="1" id="KW-0472">Membrane</keyword>
<feature type="transmembrane region" description="Helical" evidence="1">
    <location>
        <begin position="6"/>
        <end position="25"/>
    </location>
</feature>
<dbReference type="EMBL" id="QNUE01000010">
    <property type="protein sequence ID" value="REC66106.1"/>
    <property type="molecule type" value="Genomic_DNA"/>
</dbReference>
<feature type="transmembrane region" description="Helical" evidence="1">
    <location>
        <begin position="46"/>
        <end position="66"/>
    </location>
</feature>
<sequence length="152" mass="17935">MYQTLTFLHSLVRWLVLISLIYAIYRSFTGYISNRKFTGTDNTVRHWTATIAHLQLVIGMIFYFKSPVIQYFWKHFNEAKESFEHLFFGLIHISLMVTAIIIITIGSALAKRKSSDKEKFRTMVIWFSIALVIIFIAIPWPFSPFANRPYFR</sequence>
<keyword evidence="1" id="KW-1133">Transmembrane helix</keyword>
<dbReference type="AlphaFoldDB" id="A0A3D9CK38"/>
<proteinExistence type="predicted"/>
<reference evidence="2 3" key="1">
    <citation type="journal article" date="2007" name="Int. J. Syst. Evol. Microbiol.">
        <title>Chryseobacterium flavum sp. nov., isolated from polluted soil.</title>
        <authorList>
            <person name="Zhou Y."/>
            <person name="Dong J."/>
            <person name="Wang X."/>
            <person name="Huang X."/>
            <person name="Zhang K.Y."/>
            <person name="Zhang Y.Q."/>
            <person name="Guo Y.F."/>
            <person name="Lai R."/>
            <person name="Li W.J."/>
        </authorList>
    </citation>
    <scope>NUCLEOTIDE SEQUENCE [LARGE SCALE GENOMIC DNA]</scope>
    <source>
        <strain evidence="2 3">KCTC 12877</strain>
    </source>
</reference>
<protein>
    <recommendedName>
        <fullName evidence="4">Cytochrome B</fullName>
    </recommendedName>
</protein>
<feature type="transmembrane region" description="Helical" evidence="1">
    <location>
        <begin position="122"/>
        <end position="142"/>
    </location>
</feature>
<organism evidence="2 3">
    <name type="scientific">Chryseobacterium flavum</name>
    <dbReference type="NCBI Taxonomy" id="415851"/>
    <lineage>
        <taxon>Bacteria</taxon>
        <taxon>Pseudomonadati</taxon>
        <taxon>Bacteroidota</taxon>
        <taxon>Flavobacteriia</taxon>
        <taxon>Flavobacteriales</taxon>
        <taxon>Weeksellaceae</taxon>
        <taxon>Chryseobacterium group</taxon>
        <taxon>Chryseobacterium</taxon>
    </lineage>
</organism>
<evidence type="ECO:0008006" key="4">
    <source>
        <dbReference type="Google" id="ProtNLM"/>
    </source>
</evidence>
<gene>
    <name evidence="2" type="ORF">DRF59_13315</name>
</gene>
<dbReference type="RefSeq" id="WP_115960893.1">
    <property type="nucleotide sequence ID" value="NZ_CBCRVL010000011.1"/>
</dbReference>
<dbReference type="Proteomes" id="UP000256769">
    <property type="component" value="Unassembled WGS sequence"/>
</dbReference>
<dbReference type="OrthoDB" id="329514at2"/>
<evidence type="ECO:0000313" key="2">
    <source>
        <dbReference type="EMBL" id="REC66106.1"/>
    </source>
</evidence>
<keyword evidence="1" id="KW-0812">Transmembrane</keyword>
<comment type="caution">
    <text evidence="2">The sequence shown here is derived from an EMBL/GenBank/DDBJ whole genome shotgun (WGS) entry which is preliminary data.</text>
</comment>
<evidence type="ECO:0000256" key="1">
    <source>
        <dbReference type="SAM" id="Phobius"/>
    </source>
</evidence>
<accession>A0A3D9CK38</accession>